<dbReference type="EMBL" id="KB105166">
    <property type="protein sequence ID" value="ELK32628.1"/>
    <property type="molecule type" value="Genomic_DNA"/>
</dbReference>
<accession>L5M4J3</accession>
<reference evidence="5" key="1">
    <citation type="journal article" date="2013" name="Science">
        <title>Comparative analysis of bat genomes provides insight into the evolution of flight and immunity.</title>
        <authorList>
            <person name="Zhang G."/>
            <person name="Cowled C."/>
            <person name="Shi Z."/>
            <person name="Huang Z."/>
            <person name="Bishop-Lilly K.A."/>
            <person name="Fang X."/>
            <person name="Wynne J.W."/>
            <person name="Xiong Z."/>
            <person name="Baker M.L."/>
            <person name="Zhao W."/>
            <person name="Tachedjian M."/>
            <person name="Zhu Y."/>
            <person name="Zhou P."/>
            <person name="Jiang X."/>
            <person name="Ng J."/>
            <person name="Yang L."/>
            <person name="Wu L."/>
            <person name="Xiao J."/>
            <person name="Feng Y."/>
            <person name="Chen Y."/>
            <person name="Sun X."/>
            <person name="Zhang Y."/>
            <person name="Marsh G.A."/>
            <person name="Crameri G."/>
            <person name="Broder C.C."/>
            <person name="Frey K.G."/>
            <person name="Wang L.F."/>
            <person name="Wang J."/>
        </authorList>
    </citation>
    <scope>NUCLEOTIDE SEQUENCE [LARGE SCALE GENOMIC DNA]</scope>
</reference>
<evidence type="ECO:0000256" key="1">
    <source>
        <dbReference type="ARBA" id="ARBA00022741"/>
    </source>
</evidence>
<feature type="compositionally biased region" description="Basic residues" evidence="3">
    <location>
        <begin position="151"/>
        <end position="167"/>
    </location>
</feature>
<evidence type="ECO:0000256" key="3">
    <source>
        <dbReference type="SAM" id="MobiDB-lite"/>
    </source>
</evidence>
<protein>
    <submittedName>
        <fullName evidence="4">IQ and AAA domain-containing protein 1</fullName>
    </submittedName>
</protein>
<dbReference type="FunFam" id="1.10.8.60:FF:000064">
    <property type="entry name" value="IQ motif containing with AAA domain 1"/>
    <property type="match status" value="1"/>
</dbReference>
<evidence type="ECO:0000313" key="4">
    <source>
        <dbReference type="EMBL" id="ELK32628.1"/>
    </source>
</evidence>
<dbReference type="PANTHER" id="PTHR14690:SF8">
    <property type="entry name" value="DYNEIN REGULATORY COMPLEX PROTEIN 11"/>
    <property type="match status" value="1"/>
</dbReference>
<dbReference type="PANTHER" id="PTHR14690">
    <property type="entry name" value="IQ MOTIF CONTAINING WITH AAA DOMAIN 1"/>
    <property type="match status" value="1"/>
</dbReference>
<sequence>MASRLPAGAPVTMTLMHTLSFQNRHGSLSVALPPMERGVHSLTLILWQQIIQRHGGVITSALNISCLAKVTDGFTQGHIVRVVRSVLTDRRLRQQQQKPLIAMEFMGALSTMDPIYQEEEDSFKNWYAKTPMGKKRALAMMGGNTGTAKDKGKKKGKKEKKEKKKKK</sequence>
<dbReference type="InterPro" id="IPR052267">
    <property type="entry name" value="N-DRC_Component"/>
</dbReference>
<dbReference type="GO" id="GO:0005524">
    <property type="term" value="F:ATP binding"/>
    <property type="evidence" value="ECO:0007669"/>
    <property type="project" value="UniProtKB-KW"/>
</dbReference>
<keyword evidence="2" id="KW-0067">ATP-binding</keyword>
<dbReference type="AlphaFoldDB" id="L5M4J3"/>
<evidence type="ECO:0000256" key="2">
    <source>
        <dbReference type="ARBA" id="ARBA00022840"/>
    </source>
</evidence>
<keyword evidence="5" id="KW-1185">Reference proteome</keyword>
<feature type="region of interest" description="Disordered" evidence="3">
    <location>
        <begin position="139"/>
        <end position="167"/>
    </location>
</feature>
<name>L5M4J3_MYODS</name>
<organism evidence="4 5">
    <name type="scientific">Myotis davidii</name>
    <name type="common">David's myotis</name>
    <dbReference type="NCBI Taxonomy" id="225400"/>
    <lineage>
        <taxon>Eukaryota</taxon>
        <taxon>Metazoa</taxon>
        <taxon>Chordata</taxon>
        <taxon>Craniata</taxon>
        <taxon>Vertebrata</taxon>
        <taxon>Euteleostomi</taxon>
        <taxon>Mammalia</taxon>
        <taxon>Eutheria</taxon>
        <taxon>Laurasiatheria</taxon>
        <taxon>Chiroptera</taxon>
        <taxon>Yangochiroptera</taxon>
        <taxon>Vespertilionidae</taxon>
        <taxon>Myotis</taxon>
    </lineage>
</organism>
<evidence type="ECO:0000313" key="5">
    <source>
        <dbReference type="Proteomes" id="UP000010556"/>
    </source>
</evidence>
<proteinExistence type="predicted"/>
<dbReference type="Proteomes" id="UP000010556">
    <property type="component" value="Unassembled WGS sequence"/>
</dbReference>
<gene>
    <name evidence="4" type="ORF">MDA_GLEAN10026107</name>
</gene>
<keyword evidence="1" id="KW-0547">Nucleotide-binding</keyword>